<dbReference type="EMBL" id="CYRY02046670">
    <property type="protein sequence ID" value="VCX42431.1"/>
    <property type="molecule type" value="Genomic_DNA"/>
</dbReference>
<comment type="caution">
    <text evidence="1">The sequence shown here is derived from an EMBL/GenBank/DDBJ whole genome shotgun (WGS) entry which is preliminary data.</text>
</comment>
<protein>
    <submittedName>
        <fullName evidence="1">Uncharacterized protein</fullName>
    </submittedName>
</protein>
<keyword evidence="2" id="KW-1185">Reference proteome</keyword>
<evidence type="ECO:0000313" key="1">
    <source>
        <dbReference type="EMBL" id="VCX42431.1"/>
    </source>
</evidence>
<proteinExistence type="predicted"/>
<sequence>MCLCAGVCLRLGNRALPVAWRALLLANPSASPCSTVAALSYCVLCVGEKYRNSSRSVFCHLGLSLFYFDSFLLCPCQARKDYRKYFRSGAALTLSNFIYKSITQKFLLGLKDNLPSTNVLDSTWPAAPYRCFHAANQELRQLFYRWK</sequence>
<name>A0A9X9MDE6_GULGU</name>
<dbReference type="AlphaFoldDB" id="A0A9X9MDE6"/>
<reference evidence="1 2" key="1">
    <citation type="submission" date="2018-10" db="EMBL/GenBank/DDBJ databases">
        <authorList>
            <person name="Ekblom R."/>
            <person name="Jareborg N."/>
        </authorList>
    </citation>
    <scope>NUCLEOTIDE SEQUENCE [LARGE SCALE GENOMIC DNA]</scope>
    <source>
        <tissue evidence="1">Muscle</tissue>
    </source>
</reference>
<accession>A0A9X9MDE6</accession>
<gene>
    <name evidence="1" type="ORF">BN2614_LOCUS2</name>
</gene>
<evidence type="ECO:0000313" key="2">
    <source>
        <dbReference type="Proteomes" id="UP000269945"/>
    </source>
</evidence>
<dbReference type="Proteomes" id="UP000269945">
    <property type="component" value="Unassembled WGS sequence"/>
</dbReference>
<feature type="non-terminal residue" evidence="1">
    <location>
        <position position="147"/>
    </location>
</feature>
<organism evidence="1 2">
    <name type="scientific">Gulo gulo</name>
    <name type="common">Wolverine</name>
    <name type="synonym">Gluton</name>
    <dbReference type="NCBI Taxonomy" id="48420"/>
    <lineage>
        <taxon>Eukaryota</taxon>
        <taxon>Metazoa</taxon>
        <taxon>Chordata</taxon>
        <taxon>Craniata</taxon>
        <taxon>Vertebrata</taxon>
        <taxon>Euteleostomi</taxon>
        <taxon>Mammalia</taxon>
        <taxon>Eutheria</taxon>
        <taxon>Laurasiatheria</taxon>
        <taxon>Carnivora</taxon>
        <taxon>Caniformia</taxon>
        <taxon>Musteloidea</taxon>
        <taxon>Mustelidae</taxon>
        <taxon>Guloninae</taxon>
        <taxon>Gulo</taxon>
    </lineage>
</organism>